<dbReference type="AlphaFoldDB" id="K8EE43"/>
<dbReference type="eggNOG" id="KOG1208">
    <property type="taxonomic scope" value="Eukaryota"/>
</dbReference>
<evidence type="ECO:0000256" key="1">
    <source>
        <dbReference type="ARBA" id="ARBA00006484"/>
    </source>
</evidence>
<evidence type="ECO:0000256" key="2">
    <source>
        <dbReference type="ARBA" id="ARBA00023002"/>
    </source>
</evidence>
<dbReference type="GeneID" id="19016281"/>
<dbReference type="STRING" id="41875.K8EE43"/>
<dbReference type="RefSeq" id="XP_007513827.1">
    <property type="nucleotide sequence ID" value="XM_007513765.1"/>
</dbReference>
<gene>
    <name evidence="4" type="ORF">Bathy04g02560</name>
</gene>
<dbReference type="PANTHER" id="PTHR24320">
    <property type="entry name" value="RETINOL DEHYDROGENASE"/>
    <property type="match status" value="1"/>
</dbReference>
<dbReference type="EMBL" id="FO082275">
    <property type="protein sequence ID" value="CCO16352.1"/>
    <property type="molecule type" value="Genomic_DNA"/>
</dbReference>
<protein>
    <submittedName>
        <fullName evidence="4">Uncharacterized protein</fullName>
    </submittedName>
</protein>
<organism evidence="4 5">
    <name type="scientific">Bathycoccus prasinos</name>
    <dbReference type="NCBI Taxonomy" id="41875"/>
    <lineage>
        <taxon>Eukaryota</taxon>
        <taxon>Viridiplantae</taxon>
        <taxon>Chlorophyta</taxon>
        <taxon>Mamiellophyceae</taxon>
        <taxon>Mamiellales</taxon>
        <taxon>Bathycoccaceae</taxon>
        <taxon>Bathycoccus</taxon>
    </lineage>
</organism>
<dbReference type="InterPro" id="IPR002347">
    <property type="entry name" value="SDR_fam"/>
</dbReference>
<dbReference type="Gene3D" id="3.40.50.720">
    <property type="entry name" value="NAD(P)-binding Rossmann-like Domain"/>
    <property type="match status" value="1"/>
</dbReference>
<dbReference type="OrthoDB" id="191139at2759"/>
<dbReference type="GO" id="GO:0016491">
    <property type="term" value="F:oxidoreductase activity"/>
    <property type="evidence" value="ECO:0007669"/>
    <property type="project" value="UniProtKB-KW"/>
</dbReference>
<proteinExistence type="inferred from homology"/>
<evidence type="ECO:0000313" key="5">
    <source>
        <dbReference type="Proteomes" id="UP000198341"/>
    </source>
</evidence>
<keyword evidence="2" id="KW-0560">Oxidoreductase</keyword>
<name>K8EE43_9CHLO</name>
<dbReference type="PRINTS" id="PR00081">
    <property type="entry name" value="GDHRDH"/>
</dbReference>
<evidence type="ECO:0000256" key="3">
    <source>
        <dbReference type="RuleBase" id="RU000363"/>
    </source>
</evidence>
<sequence length="341" mass="37329">MGKIKIGCATDLSDKIAVVTGANTGIGFHTAKLLAKANLKTVVLACRSKERAQSAKEEIEKFCKSGDGENECVVEVMELDLSDTDSINRFAKEFHKKFKRLDVLVNNAGLNMSAGYSGPKVTKQGYEMCMGTNYFGHFMLTSLLLPALQKGKGTSRVVALSSVTSWFGSNKYHYFVKGPSKTKGNYSASKLACLAMTRELQRRLDRQDPDNNVECVAADPGFVASDIWRNYNVVWRMVAGLLALTPEEGAMTSVHAASLKSVKKGQLYMPFSIRLSKVFKLNKGLGYKCMALQRVFAGFCADDCAPKAKDLKSNEKLWDLSVEFCKENGMSASAMGVLNAL</sequence>
<accession>K8EE43</accession>
<dbReference type="PRINTS" id="PR00080">
    <property type="entry name" value="SDRFAMILY"/>
</dbReference>
<evidence type="ECO:0000313" key="4">
    <source>
        <dbReference type="EMBL" id="CCO16352.1"/>
    </source>
</evidence>
<dbReference type="SUPFAM" id="SSF51735">
    <property type="entry name" value="NAD(P)-binding Rossmann-fold domains"/>
    <property type="match status" value="1"/>
</dbReference>
<reference evidence="4 5" key="1">
    <citation type="submission" date="2011-10" db="EMBL/GenBank/DDBJ databases">
        <authorList>
            <person name="Genoscope - CEA"/>
        </authorList>
    </citation>
    <scope>NUCLEOTIDE SEQUENCE [LARGE SCALE GENOMIC DNA]</scope>
    <source>
        <strain evidence="4 5">RCC 1105</strain>
    </source>
</reference>
<comment type="similarity">
    <text evidence="1 3">Belongs to the short-chain dehydrogenases/reductases (SDR) family.</text>
</comment>
<dbReference type="KEGG" id="bpg:Bathy04g02560"/>
<dbReference type="PANTHER" id="PTHR24320:SF148">
    <property type="entry name" value="NAD(P)-BINDING ROSSMANN-FOLD SUPERFAMILY PROTEIN"/>
    <property type="match status" value="1"/>
</dbReference>
<dbReference type="Pfam" id="PF00106">
    <property type="entry name" value="adh_short"/>
    <property type="match status" value="1"/>
</dbReference>
<keyword evidence="5" id="KW-1185">Reference proteome</keyword>
<dbReference type="Proteomes" id="UP000198341">
    <property type="component" value="Chromosome 4"/>
</dbReference>
<dbReference type="InterPro" id="IPR036291">
    <property type="entry name" value="NAD(P)-bd_dom_sf"/>
</dbReference>